<keyword evidence="2" id="KW-1185">Reference proteome</keyword>
<proteinExistence type="predicted"/>
<protein>
    <submittedName>
        <fullName evidence="1">Uncharacterized protein</fullName>
    </submittedName>
</protein>
<dbReference type="Proteomes" id="UP000828048">
    <property type="component" value="Chromosome 9"/>
</dbReference>
<dbReference type="EMBL" id="CM037159">
    <property type="protein sequence ID" value="KAH7866278.1"/>
    <property type="molecule type" value="Genomic_DNA"/>
</dbReference>
<comment type="caution">
    <text evidence="1">The sequence shown here is derived from an EMBL/GenBank/DDBJ whole genome shotgun (WGS) entry which is preliminary data.</text>
</comment>
<sequence length="322" mass="35344">MDISSSKPCCYLLSLTLLFFSCFGNNLSSTNTSKLLDFVYSHCANQYLSTDPAGSLPQILSSLFDELVEQSSQSKFYETSVGDDYIAVSGLFQCRNDLSRDQCFNCVNRLPEMSNTFCGRQVKRTTVPARIRLSGCYLHYKADGSQVSRLELQHKTCSESKAVNDGFEEVRDGAFAAVVSGVVEGNGFLDTSYESMHVIAQCQGNLEGCDCGECVTNAVQIAQDECGESISGEVYLDSCFMSYDYDGINEIPSNSNQGFGKGPAGNSSSGRGLAIVAGGAVAVFLVFFFFYMCRSSRKKSGGKFVKEKLKKYYYFLVQEIFP</sequence>
<gene>
    <name evidence="1" type="ORF">Vadar_017996</name>
</gene>
<evidence type="ECO:0000313" key="2">
    <source>
        <dbReference type="Proteomes" id="UP000828048"/>
    </source>
</evidence>
<reference evidence="1 2" key="1">
    <citation type="journal article" date="2021" name="Hortic Res">
        <title>High-quality reference genome and annotation aids understanding of berry development for evergreen blueberry (Vaccinium darrowii).</title>
        <authorList>
            <person name="Yu J."/>
            <person name="Hulse-Kemp A.M."/>
            <person name="Babiker E."/>
            <person name="Staton M."/>
        </authorList>
    </citation>
    <scope>NUCLEOTIDE SEQUENCE [LARGE SCALE GENOMIC DNA]</scope>
    <source>
        <strain evidence="2">cv. NJ 8807/NJ 8810</strain>
        <tissue evidence="1">Young leaf</tissue>
    </source>
</reference>
<accession>A0ACB7ZJZ7</accession>
<evidence type="ECO:0000313" key="1">
    <source>
        <dbReference type="EMBL" id="KAH7866278.1"/>
    </source>
</evidence>
<name>A0ACB7ZJZ7_9ERIC</name>
<organism evidence="1 2">
    <name type="scientific">Vaccinium darrowii</name>
    <dbReference type="NCBI Taxonomy" id="229202"/>
    <lineage>
        <taxon>Eukaryota</taxon>
        <taxon>Viridiplantae</taxon>
        <taxon>Streptophyta</taxon>
        <taxon>Embryophyta</taxon>
        <taxon>Tracheophyta</taxon>
        <taxon>Spermatophyta</taxon>
        <taxon>Magnoliopsida</taxon>
        <taxon>eudicotyledons</taxon>
        <taxon>Gunneridae</taxon>
        <taxon>Pentapetalae</taxon>
        <taxon>asterids</taxon>
        <taxon>Ericales</taxon>
        <taxon>Ericaceae</taxon>
        <taxon>Vaccinioideae</taxon>
        <taxon>Vaccinieae</taxon>
        <taxon>Vaccinium</taxon>
    </lineage>
</organism>